<dbReference type="Pfam" id="PF00128">
    <property type="entry name" value="Alpha-amylase"/>
    <property type="match status" value="1"/>
</dbReference>
<keyword evidence="1" id="KW-0812">Transmembrane</keyword>
<feature type="domain" description="Glycosyl hydrolase family 13 catalytic" evidence="2">
    <location>
        <begin position="109"/>
        <end position="403"/>
    </location>
</feature>
<dbReference type="STRING" id="6248.A0A0K0EAE6"/>
<reference evidence="4" key="1">
    <citation type="submission" date="2015-08" db="UniProtKB">
        <authorList>
            <consortium name="WormBaseParasite"/>
        </authorList>
    </citation>
    <scope>IDENTIFICATION</scope>
</reference>
<dbReference type="WBParaSite" id="SSTP_0000647100.1">
    <property type="protein sequence ID" value="SSTP_0000647100.1"/>
    <property type="gene ID" value="SSTP_0000647100"/>
</dbReference>
<dbReference type="InterPro" id="IPR017853">
    <property type="entry name" value="GH"/>
</dbReference>
<dbReference type="InterPro" id="IPR042280">
    <property type="entry name" value="SLC3A2"/>
</dbReference>
<dbReference type="Proteomes" id="UP000035681">
    <property type="component" value="Unplaced"/>
</dbReference>
<dbReference type="SUPFAM" id="SSF51445">
    <property type="entry name" value="(Trans)glycosidases"/>
    <property type="match status" value="1"/>
</dbReference>
<dbReference type="SMART" id="SM00642">
    <property type="entry name" value="Aamy"/>
    <property type="match status" value="1"/>
</dbReference>
<dbReference type="PANTHER" id="PTHR46673">
    <property type="entry name" value="4F2 CELL-SURFACE ANTIGEN HEAVY CHAIN"/>
    <property type="match status" value="1"/>
</dbReference>
<evidence type="ECO:0000313" key="5">
    <source>
        <dbReference type="WBParaSite" id="TCONS_00007733.p1"/>
    </source>
</evidence>
<feature type="transmembrane region" description="Helical" evidence="1">
    <location>
        <begin position="65"/>
        <end position="88"/>
    </location>
</feature>
<dbReference type="GO" id="GO:1904273">
    <property type="term" value="P:L-alanine import across plasma membrane"/>
    <property type="evidence" value="ECO:0007669"/>
    <property type="project" value="TreeGrafter"/>
</dbReference>
<sequence length="548" mass="61931">MAANELLMSSGSETFTKDTNPEIGSVKFVPTDGDIEVSIPTKIIGLTKEQLEEYRNDPFWKYIRFFSFILFWILWVGMFVGAILIVVLSPKCSGNSDTKSWFENSVSYQLFVPTWYDSDGDGVGDYMGVSQKLDYLRKIGVNSIWPTPIIKTDKDDFDVNDVVDFDKVDERFGNEESLKQLIDDTHYQNIKFIGDIPLTVSKKHTWMMEGQKNESNKYKSYFTNINEGILDLSNNDVKEGFLKVIKKLTDYGVDGVYLRNSKNIDGNSVKKLIESIKQTTPEDFVIYTDKSIIESPPETYTIYPIFTKSCSISNLAKCIFTNINYGINNQTTEKIIWTLLGDETERLDSKIHEGSDKIVNLLTMLQFILPGSLKINYGDEYGLQTSQSSNAKEMPIMSWDSSNHNGFSSAEGGLIFGKGKNADKVNANDGFHTLGSMIKIFQKLGKLKEREDVLKIGTTKVILENGILYVYRYIENIPGKTYILALNLNPSSTSKKTIGIEDKFLIDKENIQIVTSSYGFDTFVPRENIDIKTGSITLKPLEGILVRV</sequence>
<accession>A0A0K0EAE6</accession>
<protein>
    <submittedName>
        <fullName evidence="4 5">Aamy domain-containing protein</fullName>
    </submittedName>
</protein>
<dbReference type="InterPro" id="IPR031984">
    <property type="entry name" value="SLC3A2_N"/>
</dbReference>
<dbReference type="InterPro" id="IPR006047">
    <property type="entry name" value="GH13_cat_dom"/>
</dbReference>
<dbReference type="GO" id="GO:0005975">
    <property type="term" value="P:carbohydrate metabolic process"/>
    <property type="evidence" value="ECO:0007669"/>
    <property type="project" value="InterPro"/>
</dbReference>
<organism evidence="4">
    <name type="scientific">Strongyloides stercoralis</name>
    <name type="common">Threadworm</name>
    <dbReference type="NCBI Taxonomy" id="6248"/>
    <lineage>
        <taxon>Eukaryota</taxon>
        <taxon>Metazoa</taxon>
        <taxon>Ecdysozoa</taxon>
        <taxon>Nematoda</taxon>
        <taxon>Chromadorea</taxon>
        <taxon>Rhabditida</taxon>
        <taxon>Tylenchina</taxon>
        <taxon>Panagrolaimomorpha</taxon>
        <taxon>Strongyloidoidea</taxon>
        <taxon>Strongyloididae</taxon>
        <taxon>Strongyloides</taxon>
    </lineage>
</organism>
<dbReference type="GO" id="GO:0016324">
    <property type="term" value="C:apical plasma membrane"/>
    <property type="evidence" value="ECO:0007669"/>
    <property type="project" value="TreeGrafter"/>
</dbReference>
<dbReference type="WBParaSite" id="TCONS_00007733.p1">
    <property type="protein sequence ID" value="TCONS_00007733.p1"/>
    <property type="gene ID" value="XLOC_005763"/>
</dbReference>
<dbReference type="GO" id="GO:0015190">
    <property type="term" value="F:L-leucine transmembrane transporter activity"/>
    <property type="evidence" value="ECO:0007669"/>
    <property type="project" value="TreeGrafter"/>
</dbReference>
<dbReference type="AlphaFoldDB" id="A0A0K0EAE6"/>
<evidence type="ECO:0000313" key="4">
    <source>
        <dbReference type="WBParaSite" id="SSTP_0000647100.1"/>
    </source>
</evidence>
<name>A0A0K0EAE6_STRER</name>
<proteinExistence type="predicted"/>
<dbReference type="GO" id="GO:0015180">
    <property type="term" value="F:L-alanine transmembrane transporter activity"/>
    <property type="evidence" value="ECO:0007669"/>
    <property type="project" value="TreeGrafter"/>
</dbReference>
<evidence type="ECO:0000256" key="1">
    <source>
        <dbReference type="SAM" id="Phobius"/>
    </source>
</evidence>
<keyword evidence="1" id="KW-0472">Membrane</keyword>
<dbReference type="GO" id="GO:0015823">
    <property type="term" value="P:phenylalanine transport"/>
    <property type="evidence" value="ECO:0007669"/>
    <property type="project" value="TreeGrafter"/>
</dbReference>
<dbReference type="PANTHER" id="PTHR46673:SF1">
    <property type="entry name" value="4F2 CELL-SURFACE ANTIGEN HEAVY CHAIN"/>
    <property type="match status" value="1"/>
</dbReference>
<dbReference type="GO" id="GO:0016323">
    <property type="term" value="C:basolateral plasma membrane"/>
    <property type="evidence" value="ECO:0007669"/>
    <property type="project" value="TreeGrafter"/>
</dbReference>
<dbReference type="Gene3D" id="3.20.20.80">
    <property type="entry name" value="Glycosidases"/>
    <property type="match status" value="1"/>
</dbReference>
<evidence type="ECO:0000259" key="2">
    <source>
        <dbReference type="SMART" id="SM00642"/>
    </source>
</evidence>
<evidence type="ECO:0000313" key="3">
    <source>
        <dbReference type="Proteomes" id="UP000035681"/>
    </source>
</evidence>
<keyword evidence="3" id="KW-1185">Reference proteome</keyword>
<dbReference type="GO" id="GO:0015173">
    <property type="term" value="F:aromatic amino acid transmembrane transporter activity"/>
    <property type="evidence" value="ECO:0007669"/>
    <property type="project" value="TreeGrafter"/>
</dbReference>
<keyword evidence="1" id="KW-1133">Transmembrane helix</keyword>
<dbReference type="GO" id="GO:1903801">
    <property type="term" value="P:L-leucine import across plasma membrane"/>
    <property type="evidence" value="ECO:0007669"/>
    <property type="project" value="TreeGrafter"/>
</dbReference>
<dbReference type="Pfam" id="PF16028">
    <property type="entry name" value="SLC3A2_N"/>
    <property type="match status" value="1"/>
</dbReference>